<dbReference type="EMBL" id="CP007140">
    <property type="protein sequence ID" value="AJC71295.1"/>
    <property type="molecule type" value="Genomic_DNA"/>
</dbReference>
<reference evidence="1 2" key="1">
    <citation type="submission" date="2014-01" db="EMBL/GenBank/DDBJ databases">
        <title>Genome sequencing of Thermococcus guaymasensis.</title>
        <authorList>
            <person name="Zhang X."/>
            <person name="Alvare G."/>
            <person name="Fristensky B."/>
            <person name="Chen L."/>
            <person name="Suen T."/>
            <person name="Chen Q."/>
            <person name="Ma K."/>
        </authorList>
    </citation>
    <scope>NUCLEOTIDE SEQUENCE [LARGE SCALE GENOMIC DNA]</scope>
    <source>
        <strain evidence="1 2">DSM 11113</strain>
    </source>
</reference>
<dbReference type="STRING" id="1432656.X802_03270"/>
<dbReference type="GO" id="GO:0016788">
    <property type="term" value="F:hydrolase activity, acting on ester bonds"/>
    <property type="evidence" value="ECO:0007669"/>
    <property type="project" value="InterPro"/>
</dbReference>
<protein>
    <submittedName>
        <fullName evidence="1">Metal-dependent hydrolase</fullName>
    </submittedName>
</protein>
<organism evidence="1 2">
    <name type="scientific">Thermococcus guaymasensis DSM 11113</name>
    <dbReference type="NCBI Taxonomy" id="1432656"/>
    <lineage>
        <taxon>Archaea</taxon>
        <taxon>Methanobacteriati</taxon>
        <taxon>Methanobacteriota</taxon>
        <taxon>Thermococci</taxon>
        <taxon>Thermococcales</taxon>
        <taxon>Thermococcaceae</taxon>
        <taxon>Thermococcus</taxon>
    </lineage>
</organism>
<proteinExistence type="predicted"/>
<keyword evidence="1" id="KW-0378">Hydrolase</keyword>
<accession>A0A0X1KJ68</accession>
<dbReference type="RefSeq" id="WP_062370952.1">
    <property type="nucleotide sequence ID" value="NZ_CP007140.1"/>
</dbReference>
<evidence type="ECO:0000313" key="1">
    <source>
        <dbReference type="EMBL" id="AJC71295.1"/>
    </source>
</evidence>
<dbReference type="AlphaFoldDB" id="A0A0X1KJ68"/>
<keyword evidence="2" id="KW-1185">Reference proteome</keyword>
<dbReference type="SUPFAM" id="SSF51556">
    <property type="entry name" value="Metallo-dependent hydrolases"/>
    <property type="match status" value="1"/>
</dbReference>
<dbReference type="PIRSF" id="PIRSF004961">
    <property type="entry name" value="UCP004961_TatD"/>
    <property type="match status" value="1"/>
</dbReference>
<gene>
    <name evidence="1" type="ORF">X802_03270</name>
</gene>
<sequence length="284" mass="32328">MIIWDDHFHVDPFKGLFLEAVKQFHRAGGTHLVVVYKTAHDYGFPGLKAEDFMKAMDFHIELVEKINNETPVKAYAVVGVHPAEFVYLAEQKGLEYAKNEVMKALEYAQKLCLEGKAIAIGEIGRPHYPVPEEIWNASIELMKYGMSLAKEADCAVQLHTESFDEAKFRELGEYVREVGIKPHRVVKHFSPPLVKVAEEVGVFPSIIASRKNIQEAIKQGNRFMMETDYIDDKRRPGAVLGPKTVPKRTKAFLQNGVFTEEDVYKIHVENPRKVYGVEVEEIKV</sequence>
<name>A0A0X1KJ68_9EURY</name>
<dbReference type="PANTHER" id="PTHR42206:SF1">
    <property type="entry name" value="METAL-DEPENDENT HYDROLASE"/>
    <property type="match status" value="1"/>
</dbReference>
<dbReference type="InterPro" id="IPR011589">
    <property type="entry name" value="UCP004961"/>
</dbReference>
<dbReference type="Proteomes" id="UP000062043">
    <property type="component" value="Chromosome"/>
</dbReference>
<dbReference type="InterPro" id="IPR001130">
    <property type="entry name" value="TatD-like"/>
</dbReference>
<evidence type="ECO:0000313" key="2">
    <source>
        <dbReference type="Proteomes" id="UP000062043"/>
    </source>
</evidence>
<dbReference type="KEGG" id="tgy:X802_03270"/>
<dbReference type="Pfam" id="PF01026">
    <property type="entry name" value="TatD_DNase"/>
    <property type="match status" value="1"/>
</dbReference>
<dbReference type="OrthoDB" id="52767at2157"/>
<dbReference type="InterPro" id="IPR032466">
    <property type="entry name" value="Metal_Hydrolase"/>
</dbReference>
<dbReference type="PANTHER" id="PTHR42206">
    <property type="entry name" value="METAL-DEPENDENT HYDROLASE-RELATED"/>
    <property type="match status" value="1"/>
</dbReference>
<dbReference type="GeneID" id="27134676"/>
<dbReference type="Gene3D" id="3.20.20.140">
    <property type="entry name" value="Metal-dependent hydrolases"/>
    <property type="match status" value="1"/>
</dbReference>
<dbReference type="PATRIC" id="fig|1432656.3.peg.631"/>